<protein>
    <recommendedName>
        <fullName evidence="3">Retrotransposon Copia-like N-terminal domain-containing protein</fullName>
    </recommendedName>
</protein>
<feature type="compositionally biased region" description="Acidic residues" evidence="2">
    <location>
        <begin position="558"/>
        <end position="567"/>
    </location>
</feature>
<feature type="compositionally biased region" description="Basic and acidic residues" evidence="2">
    <location>
        <begin position="568"/>
        <end position="579"/>
    </location>
</feature>
<evidence type="ECO:0000256" key="1">
    <source>
        <dbReference type="SAM" id="Coils"/>
    </source>
</evidence>
<evidence type="ECO:0000256" key="2">
    <source>
        <dbReference type="SAM" id="MobiDB-lite"/>
    </source>
</evidence>
<dbReference type="PANTHER" id="PTHR37610:SF40">
    <property type="entry name" value="OS01G0909600 PROTEIN"/>
    <property type="match status" value="1"/>
</dbReference>
<comment type="caution">
    <text evidence="4">The sequence shown here is derived from an EMBL/GenBank/DDBJ whole genome shotgun (WGS) entry which is preliminary data.</text>
</comment>
<feature type="region of interest" description="Disordered" evidence="2">
    <location>
        <begin position="553"/>
        <end position="593"/>
    </location>
</feature>
<dbReference type="Pfam" id="PF14244">
    <property type="entry name" value="Retrotran_gag_3"/>
    <property type="match status" value="1"/>
</dbReference>
<proteinExistence type="predicted"/>
<feature type="domain" description="Retrotransposon Copia-like N-terminal" evidence="3">
    <location>
        <begin position="33"/>
        <end position="79"/>
    </location>
</feature>
<sequence>MAETGSDGKVTVVVNPGAETKNHGNSNGGWVLHNSDQPGMILVASQLTGSNFLSWSSAVKTALEAKDKLGFVDGSIKPPQDPVEYKKWKPVDSMVKSWLTNSLTKELSESFMFCNSAKELWDNIVERYSVNNGPKFYQVQRQTVSLEQKGDSVTGYFNKLNRCWDELNRIKPVPKCTCGLCSCFINKRLDEHDSDIKLVQFLMGLHLMYDALRGQIMNLDPLPTVNKAFSMVVRQETQKEVNLAFNNIESSAMMAKSGGFPDWYKDLKEQKKKAGKKGENTAVNMTADTPIDFVKEKDSIDFAGVLTALQEIAKVVKNKAEEQVNFANIGEFADLKFLKNTIPVHLPDGSVKNVNMIGNVIINPDIKLMDVLFIPTFKYNLMSVNKLAKVSDVTIAFDASHCLVQDQRTRKTLIEARVTGNLYVLKQKNIVERIGSCISNDRISTCNDVNRNLVSDVMLWHHRLGHATIDAIKHVDGIKLNGVDSLPNNSGISTVEMISENSGCRNLEVTRENKMGENSNLETEVVNRENEVIGLNEVENRDGEDLSIAREDLQQDQQEPESDNIEVEVEKQQSEKEVKGMLINPWVAKSPKK</sequence>
<dbReference type="PANTHER" id="PTHR37610">
    <property type="entry name" value="CCHC-TYPE DOMAIN-CONTAINING PROTEIN"/>
    <property type="match status" value="1"/>
</dbReference>
<evidence type="ECO:0000313" key="4">
    <source>
        <dbReference type="EMBL" id="KAF7825580.1"/>
    </source>
</evidence>
<dbReference type="Proteomes" id="UP000634136">
    <property type="component" value="Unassembled WGS sequence"/>
</dbReference>
<dbReference type="EMBL" id="JAAIUW010000006">
    <property type="protein sequence ID" value="KAF7825580.1"/>
    <property type="molecule type" value="Genomic_DNA"/>
</dbReference>
<accession>A0A834TSA6</accession>
<evidence type="ECO:0000313" key="5">
    <source>
        <dbReference type="Proteomes" id="UP000634136"/>
    </source>
</evidence>
<reference evidence="4" key="1">
    <citation type="submission" date="2020-09" db="EMBL/GenBank/DDBJ databases">
        <title>Genome-Enabled Discovery of Anthraquinone Biosynthesis in Senna tora.</title>
        <authorList>
            <person name="Kang S.-H."/>
            <person name="Pandey R.P."/>
            <person name="Lee C.-M."/>
            <person name="Sim J.-S."/>
            <person name="Jeong J.-T."/>
            <person name="Choi B.-S."/>
            <person name="Jung M."/>
            <person name="Ginzburg D."/>
            <person name="Zhao K."/>
            <person name="Won S.Y."/>
            <person name="Oh T.-J."/>
            <person name="Yu Y."/>
            <person name="Kim N.-H."/>
            <person name="Lee O.R."/>
            <person name="Lee T.-H."/>
            <person name="Bashyal P."/>
            <person name="Kim T.-S."/>
            <person name="Lee W.-H."/>
            <person name="Kawkins C."/>
            <person name="Kim C.-K."/>
            <person name="Kim J.S."/>
            <person name="Ahn B.O."/>
            <person name="Rhee S.Y."/>
            <person name="Sohng J.K."/>
        </authorList>
    </citation>
    <scope>NUCLEOTIDE SEQUENCE</scope>
    <source>
        <tissue evidence="4">Leaf</tissue>
    </source>
</reference>
<dbReference type="OrthoDB" id="93351at2759"/>
<dbReference type="InterPro" id="IPR029472">
    <property type="entry name" value="Copia-like_N"/>
</dbReference>
<dbReference type="AlphaFoldDB" id="A0A834TSA6"/>
<name>A0A834TSA6_9FABA</name>
<gene>
    <name evidence="4" type="ORF">G2W53_016744</name>
</gene>
<organism evidence="4 5">
    <name type="scientific">Senna tora</name>
    <dbReference type="NCBI Taxonomy" id="362788"/>
    <lineage>
        <taxon>Eukaryota</taxon>
        <taxon>Viridiplantae</taxon>
        <taxon>Streptophyta</taxon>
        <taxon>Embryophyta</taxon>
        <taxon>Tracheophyta</taxon>
        <taxon>Spermatophyta</taxon>
        <taxon>Magnoliopsida</taxon>
        <taxon>eudicotyledons</taxon>
        <taxon>Gunneridae</taxon>
        <taxon>Pentapetalae</taxon>
        <taxon>rosids</taxon>
        <taxon>fabids</taxon>
        <taxon>Fabales</taxon>
        <taxon>Fabaceae</taxon>
        <taxon>Caesalpinioideae</taxon>
        <taxon>Cassia clade</taxon>
        <taxon>Senna</taxon>
    </lineage>
</organism>
<keyword evidence="1" id="KW-0175">Coiled coil</keyword>
<feature type="coiled-coil region" evidence="1">
    <location>
        <begin position="504"/>
        <end position="531"/>
    </location>
</feature>
<keyword evidence="5" id="KW-1185">Reference proteome</keyword>
<evidence type="ECO:0000259" key="3">
    <source>
        <dbReference type="Pfam" id="PF14244"/>
    </source>
</evidence>